<dbReference type="InterPro" id="IPR043128">
    <property type="entry name" value="Rev_trsase/Diguanyl_cyclase"/>
</dbReference>
<dbReference type="InterPro" id="IPR000477">
    <property type="entry name" value="RT_dom"/>
</dbReference>
<organism evidence="3 4">
    <name type="scientific">Rotaria socialis</name>
    <dbReference type="NCBI Taxonomy" id="392032"/>
    <lineage>
        <taxon>Eukaryota</taxon>
        <taxon>Metazoa</taxon>
        <taxon>Spiralia</taxon>
        <taxon>Gnathifera</taxon>
        <taxon>Rotifera</taxon>
        <taxon>Eurotatoria</taxon>
        <taxon>Bdelloidea</taxon>
        <taxon>Philodinida</taxon>
        <taxon>Philodinidae</taxon>
        <taxon>Rotaria</taxon>
    </lineage>
</organism>
<evidence type="ECO:0000313" key="4">
    <source>
        <dbReference type="Proteomes" id="UP000663848"/>
    </source>
</evidence>
<gene>
    <name evidence="3" type="ORF">QYT958_LOCUS48941</name>
    <name evidence="2" type="ORF">UJA718_LOCUS30703</name>
</gene>
<keyword evidence="5" id="KW-1185">Reference proteome</keyword>
<dbReference type="Proteomes" id="UP000663873">
    <property type="component" value="Unassembled WGS sequence"/>
</dbReference>
<dbReference type="SUPFAM" id="SSF56672">
    <property type="entry name" value="DNA/RNA polymerases"/>
    <property type="match status" value="1"/>
</dbReference>
<proteinExistence type="predicted"/>
<protein>
    <recommendedName>
        <fullName evidence="1">Reverse transcriptase domain-containing protein</fullName>
    </recommendedName>
</protein>
<evidence type="ECO:0000313" key="2">
    <source>
        <dbReference type="EMBL" id="CAF4582940.1"/>
    </source>
</evidence>
<feature type="non-terminal residue" evidence="3">
    <location>
        <position position="52"/>
    </location>
</feature>
<feature type="domain" description="Reverse transcriptase" evidence="1">
    <location>
        <begin position="2"/>
        <end position="52"/>
    </location>
</feature>
<name>A0A822H133_9BILA</name>
<dbReference type="InterPro" id="IPR043502">
    <property type="entry name" value="DNA/RNA_pol_sf"/>
</dbReference>
<accession>A0A822H133</accession>
<dbReference type="Proteomes" id="UP000663848">
    <property type="component" value="Unassembled WGS sequence"/>
</dbReference>
<dbReference type="PANTHER" id="PTHR24559:SF444">
    <property type="entry name" value="REVERSE TRANSCRIPTASE DOMAIN-CONTAINING PROTEIN"/>
    <property type="match status" value="1"/>
</dbReference>
<dbReference type="Gene3D" id="3.10.10.10">
    <property type="entry name" value="HIV Type 1 Reverse Transcriptase, subunit A, domain 1"/>
    <property type="match status" value="1"/>
</dbReference>
<dbReference type="AlphaFoldDB" id="A0A822H133"/>
<sequence length="52" mass="6136">DGSLRFCVDFRELNAVTVRDVYPIPRIDDTLDQLQHAKYFSSMDLRSGFWQI</sequence>
<dbReference type="EMBL" id="CAJOBR010106559">
    <property type="protein sequence ID" value="CAF5157114.1"/>
    <property type="molecule type" value="Genomic_DNA"/>
</dbReference>
<evidence type="ECO:0000313" key="5">
    <source>
        <dbReference type="Proteomes" id="UP000663873"/>
    </source>
</evidence>
<comment type="caution">
    <text evidence="3">The sequence shown here is derived from an EMBL/GenBank/DDBJ whole genome shotgun (WGS) entry which is preliminary data.</text>
</comment>
<reference evidence="3" key="1">
    <citation type="submission" date="2021-02" db="EMBL/GenBank/DDBJ databases">
        <authorList>
            <person name="Nowell W R."/>
        </authorList>
    </citation>
    <scope>NUCLEOTIDE SEQUENCE</scope>
</reference>
<dbReference type="PANTHER" id="PTHR24559">
    <property type="entry name" value="TRANSPOSON TY3-I GAG-POL POLYPROTEIN"/>
    <property type="match status" value="1"/>
</dbReference>
<dbReference type="Pfam" id="PF00078">
    <property type="entry name" value="RVT_1"/>
    <property type="match status" value="1"/>
</dbReference>
<dbReference type="InterPro" id="IPR053134">
    <property type="entry name" value="RNA-dir_DNA_polymerase"/>
</dbReference>
<feature type="non-terminal residue" evidence="3">
    <location>
        <position position="1"/>
    </location>
</feature>
<dbReference type="EMBL" id="CAJOBP010016042">
    <property type="protein sequence ID" value="CAF4582940.1"/>
    <property type="molecule type" value="Genomic_DNA"/>
</dbReference>
<evidence type="ECO:0000313" key="3">
    <source>
        <dbReference type="EMBL" id="CAF5157114.1"/>
    </source>
</evidence>
<evidence type="ECO:0000259" key="1">
    <source>
        <dbReference type="Pfam" id="PF00078"/>
    </source>
</evidence>
<dbReference type="Gene3D" id="3.30.70.270">
    <property type="match status" value="1"/>
</dbReference>